<keyword evidence="3" id="KW-0539">Nucleus</keyword>
<feature type="compositionally biased region" description="Basic and acidic residues" evidence="5">
    <location>
        <begin position="162"/>
        <end position="183"/>
    </location>
</feature>
<dbReference type="CDD" id="cd00590">
    <property type="entry name" value="RRM_SF"/>
    <property type="match status" value="3"/>
</dbReference>
<evidence type="ECO:0000256" key="3">
    <source>
        <dbReference type="ARBA" id="ARBA00023242"/>
    </source>
</evidence>
<dbReference type="EMBL" id="KB870807">
    <property type="protein sequence ID" value="EOA32664.1"/>
    <property type="molecule type" value="Genomic_DNA"/>
</dbReference>
<dbReference type="InterPro" id="IPR000504">
    <property type="entry name" value="RRM_dom"/>
</dbReference>
<organism evidence="8 9">
    <name type="scientific">Capsella rubella</name>
    <dbReference type="NCBI Taxonomy" id="81985"/>
    <lineage>
        <taxon>Eukaryota</taxon>
        <taxon>Viridiplantae</taxon>
        <taxon>Streptophyta</taxon>
        <taxon>Embryophyta</taxon>
        <taxon>Tracheophyta</taxon>
        <taxon>Spermatophyta</taxon>
        <taxon>Magnoliopsida</taxon>
        <taxon>eudicotyledons</taxon>
        <taxon>Gunneridae</taxon>
        <taxon>Pentapetalae</taxon>
        <taxon>rosids</taxon>
        <taxon>malvids</taxon>
        <taxon>Brassicales</taxon>
        <taxon>Brassicaceae</taxon>
        <taxon>Camelineae</taxon>
        <taxon>Capsella</taxon>
    </lineage>
</organism>
<gene>
    <name evidence="8" type="ORF">CARUB_v10015962mg</name>
</gene>
<dbReference type="AlphaFoldDB" id="R0HS91"/>
<feature type="domain" description="RRM" evidence="6">
    <location>
        <begin position="772"/>
        <end position="855"/>
    </location>
</feature>
<proteinExistence type="predicted"/>
<feature type="compositionally biased region" description="Polar residues" evidence="5">
    <location>
        <begin position="142"/>
        <end position="151"/>
    </location>
</feature>
<dbReference type="InterPro" id="IPR039539">
    <property type="entry name" value="Ras_GTPase_bind_prot"/>
</dbReference>
<dbReference type="CDD" id="cd00780">
    <property type="entry name" value="NTF2"/>
    <property type="match status" value="1"/>
</dbReference>
<keyword evidence="9" id="KW-1185">Reference proteome</keyword>
<dbReference type="Proteomes" id="UP000029121">
    <property type="component" value="Unassembled WGS sequence"/>
</dbReference>
<evidence type="ECO:0000256" key="2">
    <source>
        <dbReference type="ARBA" id="ARBA00022884"/>
    </source>
</evidence>
<dbReference type="InterPro" id="IPR018222">
    <property type="entry name" value="Nuclear_transport_factor_2_euk"/>
</dbReference>
<feature type="domain" description="RRM" evidence="6">
    <location>
        <begin position="366"/>
        <end position="442"/>
    </location>
</feature>
<evidence type="ECO:0000313" key="8">
    <source>
        <dbReference type="EMBL" id="EOA32664.1"/>
    </source>
</evidence>
<evidence type="ECO:0008006" key="10">
    <source>
        <dbReference type="Google" id="ProtNLM"/>
    </source>
</evidence>
<dbReference type="Pfam" id="PF00076">
    <property type="entry name" value="RRM_1"/>
    <property type="match status" value="3"/>
</dbReference>
<evidence type="ECO:0000256" key="5">
    <source>
        <dbReference type="SAM" id="MobiDB-lite"/>
    </source>
</evidence>
<dbReference type="SMART" id="SM00360">
    <property type="entry name" value="RRM"/>
    <property type="match status" value="3"/>
</dbReference>
<dbReference type="GO" id="GO:1990904">
    <property type="term" value="C:ribonucleoprotein complex"/>
    <property type="evidence" value="ECO:0007669"/>
    <property type="project" value="TreeGrafter"/>
</dbReference>
<keyword evidence="2 4" id="KW-0694">RNA-binding</keyword>
<dbReference type="InterPro" id="IPR032710">
    <property type="entry name" value="NTF2-like_dom_sf"/>
</dbReference>
<dbReference type="Gene3D" id="3.30.70.330">
    <property type="match status" value="3"/>
</dbReference>
<reference evidence="9" key="1">
    <citation type="journal article" date="2013" name="Nat. Genet.">
        <title>The Capsella rubella genome and the genomic consequences of rapid mating system evolution.</title>
        <authorList>
            <person name="Slotte T."/>
            <person name="Hazzouri K.M."/>
            <person name="Agren J.A."/>
            <person name="Koenig D."/>
            <person name="Maumus F."/>
            <person name="Guo Y.L."/>
            <person name="Steige K."/>
            <person name="Platts A.E."/>
            <person name="Escobar J.S."/>
            <person name="Newman L.K."/>
            <person name="Wang W."/>
            <person name="Mandakova T."/>
            <person name="Vello E."/>
            <person name="Smith L.M."/>
            <person name="Henz S.R."/>
            <person name="Steffen J."/>
            <person name="Takuno S."/>
            <person name="Brandvain Y."/>
            <person name="Coop G."/>
            <person name="Andolfatto P."/>
            <person name="Hu T.T."/>
            <person name="Blanchette M."/>
            <person name="Clark R.M."/>
            <person name="Quesneville H."/>
            <person name="Nordborg M."/>
            <person name="Gaut B.S."/>
            <person name="Lysak M.A."/>
            <person name="Jenkins J."/>
            <person name="Grimwood J."/>
            <person name="Chapman J."/>
            <person name="Prochnik S."/>
            <person name="Shu S."/>
            <person name="Rokhsar D."/>
            <person name="Schmutz J."/>
            <person name="Weigel D."/>
            <person name="Wright S.I."/>
        </authorList>
    </citation>
    <scope>NUCLEOTIDE SEQUENCE [LARGE SCALE GENOMIC DNA]</scope>
    <source>
        <strain evidence="9">cv. Monte Gargano</strain>
    </source>
</reference>
<dbReference type="SUPFAM" id="SSF54928">
    <property type="entry name" value="RNA-binding domain, RBD"/>
    <property type="match status" value="3"/>
</dbReference>
<accession>R0HS91</accession>
<evidence type="ECO:0000259" key="7">
    <source>
        <dbReference type="PROSITE" id="PS50177"/>
    </source>
</evidence>
<evidence type="ECO:0000256" key="4">
    <source>
        <dbReference type="PROSITE-ProRule" id="PRU00176"/>
    </source>
</evidence>
<evidence type="ECO:0000259" key="6">
    <source>
        <dbReference type="PROSITE" id="PS50102"/>
    </source>
</evidence>
<dbReference type="Pfam" id="PF07897">
    <property type="entry name" value="EAR"/>
    <property type="match status" value="1"/>
</dbReference>
<dbReference type="InterPro" id="IPR012677">
    <property type="entry name" value="Nucleotide-bd_a/b_plait_sf"/>
</dbReference>
<feature type="domain" description="RRM" evidence="6">
    <location>
        <begin position="660"/>
        <end position="743"/>
    </location>
</feature>
<sequence length="855" mass="94457">MATNLGENEDVEVELELCLSLGGPFKKTEKSKPIDQFNNAVGCMKDTGFNLEGGTTNVTSRKETRKKQQRIGDERECKKSRRECNGGMDLDLSFRKMGNGYGSGQLKEICKDVTFGSSPICTSSDVSDPSSSSPQQGGSGDYGTQSGQTKQVRPPVRNILTRTEEAVHSTDGSKDAVVVEKSQELSNSVSKNTGKPPKPYTNSNGNGSSLPFAQMPCVTSTGNGPEGKTVNGFLYRYSKSEISIICVCHGTSFSPAEFIVHAGGTNVSHPLRHITVDVDAKDLNILSSGGFDSAVVTSFVSQHSHREGFLLVVDGHFTKKFTQSLFLAPQENGYFVLTDEKVPETEEASEPNHGNIHESQAVTESASIHVKNLPPNATIALVENVFKQFGPIKKGGTRVKNPTSNYSYGFVDFEEADAAIRAIKASPLSIDGHKTYVEKTKNRPDDYKSYSERAPDGPGNINRGQDVRGSQCNPYWNWQKMMEEVRGTDVWQKLVMESRGTEVYDTRNWQRIMDKEQKKFQEVGNGFVEKYYHFLQNSPQILPRFYKDVSTVTRPGRDGVMRASTLPDIIEDLDMLSSGGFDSVEVTSVVSQDSHSGGVFVVADGYFTLHEKPARNFTQNFFLAPQEKGYFVCNDVFKFVDVSEANATIPSASDAVTERAAICIKNLPSDATIALVENAFKKFGKIRRGGIEVRNTRSFSYGLVEFKEEKAAQKAIKASPIKLGLHSVYVERRRPDYMSYWEAPSSGPGNISRSVETRGTEAPGKNELYESSAVHVRNLPPNATTGWLRNVFVEFGPIRRGGERVHNRGLNYRYGFVKFVKADAAERAIQASPVLIDGRRLQVRKKIDGRVHNLN</sequence>
<feature type="domain" description="NTF2" evidence="7">
    <location>
        <begin position="523"/>
        <end position="639"/>
    </location>
</feature>
<comment type="subcellular location">
    <subcellularLocation>
        <location evidence="1">Nucleus</location>
    </subcellularLocation>
</comment>
<dbReference type="InterPro" id="IPR002075">
    <property type="entry name" value="NTF2_dom"/>
</dbReference>
<feature type="region of interest" description="Disordered" evidence="5">
    <location>
        <begin position="121"/>
        <end position="208"/>
    </location>
</feature>
<dbReference type="Gene3D" id="3.10.450.50">
    <property type="match status" value="1"/>
</dbReference>
<feature type="compositionally biased region" description="Polar residues" evidence="5">
    <location>
        <begin position="184"/>
        <end position="193"/>
    </location>
</feature>
<dbReference type="GO" id="GO:0005829">
    <property type="term" value="C:cytosol"/>
    <property type="evidence" value="ECO:0007669"/>
    <property type="project" value="TreeGrafter"/>
</dbReference>
<dbReference type="SUPFAM" id="SSF54427">
    <property type="entry name" value="NTF2-like"/>
    <property type="match status" value="1"/>
</dbReference>
<dbReference type="Pfam" id="PF02136">
    <property type="entry name" value="NTF2"/>
    <property type="match status" value="1"/>
</dbReference>
<dbReference type="InterPro" id="IPR035979">
    <property type="entry name" value="RBD_domain_sf"/>
</dbReference>
<dbReference type="Pfam" id="PF16135">
    <property type="entry name" value="TDBD"/>
    <property type="match status" value="1"/>
</dbReference>
<name>R0HS91_9BRAS</name>
<dbReference type="PROSITE" id="PS50102">
    <property type="entry name" value="RRM"/>
    <property type="match status" value="3"/>
</dbReference>
<dbReference type="InterPro" id="IPR032308">
    <property type="entry name" value="TDBD"/>
</dbReference>
<dbReference type="GO" id="GO:0003729">
    <property type="term" value="F:mRNA binding"/>
    <property type="evidence" value="ECO:0007669"/>
    <property type="project" value="TreeGrafter"/>
</dbReference>
<dbReference type="eggNOG" id="KOG0116">
    <property type="taxonomic scope" value="Eukaryota"/>
</dbReference>
<feature type="compositionally biased region" description="Low complexity" evidence="5">
    <location>
        <begin position="123"/>
        <end position="136"/>
    </location>
</feature>
<feature type="compositionally biased region" description="Basic and acidic residues" evidence="5">
    <location>
        <begin position="443"/>
        <end position="455"/>
    </location>
</feature>
<dbReference type="GO" id="GO:0005634">
    <property type="term" value="C:nucleus"/>
    <property type="evidence" value="ECO:0007669"/>
    <property type="project" value="UniProtKB-SubCell"/>
</dbReference>
<dbReference type="PANTHER" id="PTHR10693:SF20">
    <property type="entry name" value="AT27578P"/>
    <property type="match status" value="1"/>
</dbReference>
<evidence type="ECO:0000313" key="9">
    <source>
        <dbReference type="Proteomes" id="UP000029121"/>
    </source>
</evidence>
<protein>
    <recommendedName>
        <fullName evidence="10">RRM domain-containing protein</fullName>
    </recommendedName>
</protein>
<dbReference type="PANTHER" id="PTHR10693">
    <property type="entry name" value="RAS GTPASE-ACTIVATING PROTEIN-BINDING PROTEIN"/>
    <property type="match status" value="1"/>
</dbReference>
<evidence type="ECO:0000256" key="1">
    <source>
        <dbReference type="ARBA" id="ARBA00004123"/>
    </source>
</evidence>
<dbReference type="PROSITE" id="PS50177">
    <property type="entry name" value="NTF2_DOMAIN"/>
    <property type="match status" value="1"/>
</dbReference>
<dbReference type="InterPro" id="IPR012463">
    <property type="entry name" value="Ninja_motif"/>
</dbReference>
<feature type="region of interest" description="Disordered" evidence="5">
    <location>
        <begin position="443"/>
        <end position="468"/>
    </location>
</feature>